<evidence type="ECO:0000313" key="4">
    <source>
        <dbReference type="Proteomes" id="UP000289465"/>
    </source>
</evidence>
<dbReference type="Gene3D" id="3.40.190.10">
    <property type="entry name" value="Periplasmic binding protein-like II"/>
    <property type="match status" value="2"/>
</dbReference>
<dbReference type="Proteomes" id="UP000289465">
    <property type="component" value="Unassembled WGS sequence"/>
</dbReference>
<reference evidence="3 4" key="1">
    <citation type="submission" date="2018-07" db="EMBL/GenBank/DDBJ databases">
        <authorList>
            <person name="Peeters C."/>
        </authorList>
    </citation>
    <scope>NUCLEOTIDE SEQUENCE [LARGE SCALE GENOMIC DNA]</scope>
    <source>
        <strain evidence="3 4">LMG 30378</strain>
    </source>
</reference>
<dbReference type="PANTHER" id="PTHR30222">
    <property type="entry name" value="SPERMIDINE/PUTRESCINE-BINDING PERIPLASMIC PROTEIN"/>
    <property type="match status" value="1"/>
</dbReference>
<dbReference type="PANTHER" id="PTHR30222:SF2">
    <property type="entry name" value="ABC TRANSPORTER SUBSTRATE-BINDING PROTEIN"/>
    <property type="match status" value="1"/>
</dbReference>
<proteinExistence type="predicted"/>
<feature type="chain" id="PRO_5019422299" evidence="2">
    <location>
        <begin position="39"/>
        <end position="357"/>
    </location>
</feature>
<dbReference type="SUPFAM" id="SSF53850">
    <property type="entry name" value="Periplasmic binding protein-like II"/>
    <property type="match status" value="1"/>
</dbReference>
<dbReference type="EMBL" id="UFQC01000005">
    <property type="protein sequence ID" value="SSW64760.1"/>
    <property type="molecule type" value="Genomic_DNA"/>
</dbReference>
<dbReference type="RefSeq" id="WP_129239854.1">
    <property type="nucleotide sequence ID" value="NZ_UFQC01000005.1"/>
</dbReference>
<dbReference type="OrthoDB" id="8874923at2"/>
<evidence type="ECO:0000313" key="3">
    <source>
        <dbReference type="EMBL" id="SSW64760.1"/>
    </source>
</evidence>
<dbReference type="InterPro" id="IPR006311">
    <property type="entry name" value="TAT_signal"/>
</dbReference>
<dbReference type="Pfam" id="PF13416">
    <property type="entry name" value="SBP_bac_8"/>
    <property type="match status" value="1"/>
</dbReference>
<accession>A0A446CAC3</accession>
<evidence type="ECO:0000256" key="1">
    <source>
        <dbReference type="ARBA" id="ARBA00022729"/>
    </source>
</evidence>
<evidence type="ECO:0000256" key="2">
    <source>
        <dbReference type="SAM" id="SignalP"/>
    </source>
</evidence>
<protein>
    <submittedName>
        <fullName evidence="3">Spermidine/putrescine-binding periplasmic protein</fullName>
    </submittedName>
</protein>
<name>A0A446CAC3_9BURK</name>
<gene>
    <name evidence="3" type="primary">potD_2</name>
    <name evidence="3" type="ORF">AVE30378_01195</name>
</gene>
<keyword evidence="1 2" id="KW-0732">Signal</keyword>
<feature type="signal peptide" evidence="2">
    <location>
        <begin position="1"/>
        <end position="38"/>
    </location>
</feature>
<dbReference type="CDD" id="cd13589">
    <property type="entry name" value="PBP2_polyamine_RpCGA009"/>
    <property type="match status" value="1"/>
</dbReference>
<organism evidence="3 4">
    <name type="scientific">Achromobacter veterisilvae</name>
    <dbReference type="NCBI Taxonomy" id="2069367"/>
    <lineage>
        <taxon>Bacteria</taxon>
        <taxon>Pseudomonadati</taxon>
        <taxon>Pseudomonadota</taxon>
        <taxon>Betaproteobacteria</taxon>
        <taxon>Burkholderiales</taxon>
        <taxon>Alcaligenaceae</taxon>
        <taxon>Achromobacter</taxon>
    </lineage>
</organism>
<dbReference type="AlphaFoldDB" id="A0A446CAC3"/>
<dbReference type="InterPro" id="IPR006059">
    <property type="entry name" value="SBP"/>
</dbReference>
<dbReference type="PROSITE" id="PS51318">
    <property type="entry name" value="TAT"/>
    <property type="match status" value="1"/>
</dbReference>
<sequence>MKIKDTTTSSAVHGVTRRSILKAAAAAPLAGLASWAPAASAAQSITVTCWGGDYEKNVRAIFAEPFTKETGIGVNIVNNADLTKLKVQVRNNNVSWDVFDSIGPHILSASKDGIWEPIDRNIVDTSSLIVPGGADHVGTFLFAAGIAYDPKRFPSGKFPTNFKEFWDVEKFPGRRALRPRVSEMLEIALVADGVEPSKLYPLDVERAFKSLERIKKHVRKWTETTPETISLVINNEVDFSYSFITRVIPSQQAGNSIDMPLSQTVNATEYLAVPKGSKNREAAMRYIAFVLRPDRQAEFSNRMFFSPNNKAAAGLVQEATKKYLPDMASRENIVIDDAWWADNFEALQKRFTGWLLV</sequence>